<reference evidence="1" key="1">
    <citation type="submission" date="2021-09" db="EMBL/GenBank/DDBJ databases">
        <authorList>
            <consortium name="AG Swart"/>
            <person name="Singh M."/>
            <person name="Singh A."/>
            <person name="Seah K."/>
            <person name="Emmerich C."/>
        </authorList>
    </citation>
    <scope>NUCLEOTIDE SEQUENCE</scope>
    <source>
        <strain evidence="1">ATCC30299</strain>
    </source>
</reference>
<evidence type="ECO:0000313" key="1">
    <source>
        <dbReference type="EMBL" id="CAG9311763.1"/>
    </source>
</evidence>
<gene>
    <name evidence="1" type="ORF">BSTOLATCC_MIC5023</name>
</gene>
<comment type="caution">
    <text evidence="1">The sequence shown here is derived from an EMBL/GenBank/DDBJ whole genome shotgun (WGS) entry which is preliminary data.</text>
</comment>
<organism evidence="1 2">
    <name type="scientific">Blepharisma stoltei</name>
    <dbReference type="NCBI Taxonomy" id="1481888"/>
    <lineage>
        <taxon>Eukaryota</taxon>
        <taxon>Sar</taxon>
        <taxon>Alveolata</taxon>
        <taxon>Ciliophora</taxon>
        <taxon>Postciliodesmatophora</taxon>
        <taxon>Heterotrichea</taxon>
        <taxon>Heterotrichida</taxon>
        <taxon>Blepharismidae</taxon>
        <taxon>Blepharisma</taxon>
    </lineage>
</organism>
<sequence>MMHLDTEALDLRIKYNKILLTLIEKATVGVSMSGNGDECTIDISIWNAEHSNLNSEVDLTKSWNPAFFAPNNDDVMNLDLLQEENVVPVMLYSAVVFQWPSLYQGVLFSAKNFHNGTAFNKCTINRMKNNLGILSTYEYFEFLTNQNINDEIKTLIRTLALYFYIRVFCGSMRLNFNQFMKKSYKWEICKIIQNNGELEAFLRYLYKTNICKVVFKSIITEEDESIFEAKLEQIFNYVIENSYYAHLPRGLNGLTANWPQNIRRKSICGKRRWRRRRDRR</sequence>
<accession>A0AAU9I901</accession>
<name>A0AAU9I901_9CILI</name>
<evidence type="ECO:0000313" key="2">
    <source>
        <dbReference type="Proteomes" id="UP001162131"/>
    </source>
</evidence>
<protein>
    <submittedName>
        <fullName evidence="1">Uncharacterized protein</fullName>
    </submittedName>
</protein>
<keyword evidence="2" id="KW-1185">Reference proteome</keyword>
<dbReference type="AlphaFoldDB" id="A0AAU9I901"/>
<dbReference type="EMBL" id="CAJZBQ010000005">
    <property type="protein sequence ID" value="CAG9311763.1"/>
    <property type="molecule type" value="Genomic_DNA"/>
</dbReference>
<dbReference type="Proteomes" id="UP001162131">
    <property type="component" value="Unassembled WGS sequence"/>
</dbReference>
<proteinExistence type="predicted"/>